<dbReference type="InterPro" id="IPR002645">
    <property type="entry name" value="STAS_dom"/>
</dbReference>
<dbReference type="AlphaFoldDB" id="A0A9X7NWG5"/>
<evidence type="ECO:0000259" key="3">
    <source>
        <dbReference type="PROSITE" id="PS50801"/>
    </source>
</evidence>
<dbReference type="Proteomes" id="UP000237911">
    <property type="component" value="Unassembled WGS sequence"/>
</dbReference>
<dbReference type="Pfam" id="PF01740">
    <property type="entry name" value="STAS"/>
    <property type="match status" value="1"/>
</dbReference>
<dbReference type="PROSITE" id="PS50801">
    <property type="entry name" value="STAS"/>
    <property type="match status" value="1"/>
</dbReference>
<organism evidence="4 5">
    <name type="scientific">Mycolicibacter virginiensis</name>
    <dbReference type="NCBI Taxonomy" id="1795032"/>
    <lineage>
        <taxon>Bacteria</taxon>
        <taxon>Bacillati</taxon>
        <taxon>Actinomycetota</taxon>
        <taxon>Actinomycetes</taxon>
        <taxon>Mycobacteriales</taxon>
        <taxon>Mycobacteriaceae</taxon>
        <taxon>Mycolicibacter</taxon>
    </lineage>
</organism>
<dbReference type="Gene3D" id="3.30.750.24">
    <property type="entry name" value="STAS domain"/>
    <property type="match status" value="1"/>
</dbReference>
<reference evidence="4 5" key="1">
    <citation type="submission" date="2018-02" db="EMBL/GenBank/DDBJ databases">
        <title>Draft genome sequence of Mycobacterium virginiense isolated from mud of a swine farm in Japan.</title>
        <authorList>
            <person name="Ohya K."/>
        </authorList>
    </citation>
    <scope>NUCLEOTIDE SEQUENCE [LARGE SCALE GENOMIC DNA]</scope>
    <source>
        <strain evidence="4 5">GF75</strain>
    </source>
</reference>
<protein>
    <recommendedName>
        <fullName evidence="2">Anti-sigma factor antagonist</fullName>
    </recommendedName>
</protein>
<comment type="caution">
    <text evidence="4">The sequence shown here is derived from an EMBL/GenBank/DDBJ whole genome shotgun (WGS) entry which is preliminary data.</text>
</comment>
<dbReference type="EMBL" id="PUEV01000120">
    <property type="protein sequence ID" value="PQM49886.1"/>
    <property type="molecule type" value="Genomic_DNA"/>
</dbReference>
<dbReference type="InterPro" id="IPR036513">
    <property type="entry name" value="STAS_dom_sf"/>
</dbReference>
<evidence type="ECO:0000256" key="2">
    <source>
        <dbReference type="RuleBase" id="RU003749"/>
    </source>
</evidence>
<evidence type="ECO:0000313" key="5">
    <source>
        <dbReference type="Proteomes" id="UP000237911"/>
    </source>
</evidence>
<evidence type="ECO:0000313" key="4">
    <source>
        <dbReference type="EMBL" id="PQM49886.1"/>
    </source>
</evidence>
<dbReference type="SUPFAM" id="SSF52091">
    <property type="entry name" value="SpoIIaa-like"/>
    <property type="match status" value="1"/>
</dbReference>
<dbReference type="CDD" id="cd07043">
    <property type="entry name" value="STAS_anti-anti-sigma_factors"/>
    <property type="match status" value="1"/>
</dbReference>
<accession>A0A9X7NWG5</accession>
<evidence type="ECO:0000256" key="1">
    <source>
        <dbReference type="ARBA" id="ARBA00009013"/>
    </source>
</evidence>
<gene>
    <name evidence="4" type="ORF">C5U48_23250</name>
</gene>
<proteinExistence type="inferred from homology"/>
<sequence length="181" mass="18882">MQFGLRRKLSRCSVWRRNGAGTERAEAVPAAAMTGGGVIAEACVGEACAAPQVPSEDELRVLVERRGAALLVHAGGSVDASNVAVWRRLVTEAAEVATAPGPLIIDTSGLEFMGICAFAVLVDESARCRRRGIRLCLVSDQRLTARVVDAAGIDAELSFAATVDDVLGDAPRDDPGPVLDG</sequence>
<comment type="similarity">
    <text evidence="1 2">Belongs to the anti-sigma-factor antagonist family.</text>
</comment>
<dbReference type="NCBIfam" id="TIGR00377">
    <property type="entry name" value="ant_ant_sig"/>
    <property type="match status" value="1"/>
</dbReference>
<keyword evidence="5" id="KW-1185">Reference proteome</keyword>
<dbReference type="GO" id="GO:0043856">
    <property type="term" value="F:anti-sigma factor antagonist activity"/>
    <property type="evidence" value="ECO:0007669"/>
    <property type="project" value="InterPro"/>
</dbReference>
<feature type="domain" description="STAS" evidence="3">
    <location>
        <begin position="59"/>
        <end position="170"/>
    </location>
</feature>
<name>A0A9X7NWG5_9MYCO</name>
<dbReference type="InterPro" id="IPR003658">
    <property type="entry name" value="Anti-sigma_ant"/>
</dbReference>